<accession>F8BUW2</accession>
<name>F8BUW2_AFIC5</name>
<dbReference type="InterPro" id="IPR035919">
    <property type="entry name" value="EAL_sf"/>
</dbReference>
<dbReference type="CDD" id="cd01949">
    <property type="entry name" value="GGDEF"/>
    <property type="match status" value="1"/>
</dbReference>
<feature type="transmembrane region" description="Helical" evidence="1">
    <location>
        <begin position="319"/>
        <end position="339"/>
    </location>
</feature>
<dbReference type="eggNOG" id="COG3290">
    <property type="taxonomic scope" value="Bacteria"/>
</dbReference>
<organism evidence="4 5">
    <name type="scientific">Afipia carboxidovorans (strain ATCC 49405 / DSM 1227 / KCTC 32145 / OM5)</name>
    <name type="common">Oligotropha carboxidovorans</name>
    <dbReference type="NCBI Taxonomy" id="504832"/>
    <lineage>
        <taxon>Bacteria</taxon>
        <taxon>Pseudomonadati</taxon>
        <taxon>Pseudomonadota</taxon>
        <taxon>Alphaproteobacteria</taxon>
        <taxon>Hyphomicrobiales</taxon>
        <taxon>Nitrobacteraceae</taxon>
        <taxon>Afipia</taxon>
    </lineage>
</organism>
<dbReference type="Gene3D" id="3.30.70.270">
    <property type="match status" value="1"/>
</dbReference>
<dbReference type="Pfam" id="PF22588">
    <property type="entry name" value="dCache_1_like"/>
    <property type="match status" value="1"/>
</dbReference>
<dbReference type="InterPro" id="IPR043128">
    <property type="entry name" value="Rev_trsase/Diguanyl_cyclase"/>
</dbReference>
<dbReference type="Pfam" id="PF00990">
    <property type="entry name" value="GGDEF"/>
    <property type="match status" value="1"/>
</dbReference>
<dbReference type="Proteomes" id="UP000007730">
    <property type="component" value="Chromosome"/>
</dbReference>
<evidence type="ECO:0000259" key="3">
    <source>
        <dbReference type="PROSITE" id="PS50887"/>
    </source>
</evidence>
<dbReference type="PANTHER" id="PTHR44757:SF2">
    <property type="entry name" value="BIOFILM ARCHITECTURE MAINTENANCE PROTEIN MBAA"/>
    <property type="match status" value="1"/>
</dbReference>
<evidence type="ECO:0000259" key="2">
    <source>
        <dbReference type="PROSITE" id="PS50883"/>
    </source>
</evidence>
<dbReference type="Pfam" id="PF12860">
    <property type="entry name" value="PAS_7"/>
    <property type="match status" value="1"/>
</dbReference>
<dbReference type="SMART" id="SM00052">
    <property type="entry name" value="EAL"/>
    <property type="match status" value="1"/>
</dbReference>
<evidence type="ECO:0000313" key="4">
    <source>
        <dbReference type="EMBL" id="AEI05911.1"/>
    </source>
</evidence>
<keyword evidence="1" id="KW-0812">Transmembrane</keyword>
<dbReference type="NCBIfam" id="TIGR00254">
    <property type="entry name" value="GGDEF"/>
    <property type="match status" value="1"/>
</dbReference>
<dbReference type="STRING" id="504832.OCA5_c11930"/>
<dbReference type="InterPro" id="IPR035965">
    <property type="entry name" value="PAS-like_dom_sf"/>
</dbReference>
<dbReference type="eggNOG" id="COG5001">
    <property type="taxonomic scope" value="Bacteria"/>
</dbReference>
<sequence>MGNHALYQDGGLDAPEIAAAIEQAIKPRQRSPIYWLIVSGAVLVAAIVLGTVLAINNFRERTLLSSERELENTLLLLTRHFDQQLRDWQVAQDDAVASVRALEAKTVKDYVRLISSDDFHRRLSNKVRALPYVGAVNFFDPDGKLVNSSEIWPVPDINVSDRSHFKALKYGAASLQLVVNPVHSRVTGTWTTVFARKLVSAKGEFVGMVSRGIEPSRFEAFFASLALGSDAAISMFHADGTMIARYPHVDSMIGRNFSNGPLFQGVLRHANYGSRLMVSPVTGQKQVGSVRKLEDFPIVIIATKTVDAALKDWYEQIRMLVLIAFSASMAVVLIVWFIVRRLMSQHQAARQRLMLEKQRLDTAVNNLKQGLLLFDANHRLVVVNRRYAEIFHLPRRDIAPGCSLRDIMELLRRRGMFKGDIESYCLNALNLASDSGSLTTEIPDGRIIHTNFQAISGGGWVSTFEDITERQRTEERIAHMARYDALTDLPNRTMFRDHLETMLRQSEPLAVLSIDVDEFKQVNDTLGHFVGDELLVAIAGRVSDCMEPGDLVARLGGDEFAIVRHGVRERADLIPLIERVHAAIRLPYSCVGHRLNVDASIGVAVSPCDGSELEGLLRNADLALYAAKGSGRRTYRFFEPEMQVRAQKRHDLEMEIRSALARQEFEVYYQPFVDIKTKTVLGAEALVRWRHPERGLISPADFIPIAEETGLIDQLGSWVLKTACHAAANWPERVRLAVNVSPVQFKGHTLALNVAAALGSSGLPANRLELEITEAVLIRDDEEALAILHELRGLGVRIALDDFGTGYSSLRYLQLFPFDKIKIDRCFISNINEPHGASHIVKAVVDIAAARNMTTTAEGVETAAQLDALRRLGCDQMQGYLFSPPQTEEALAHIVASAEHSIIKLH</sequence>
<dbReference type="InterPro" id="IPR001633">
    <property type="entry name" value="EAL_dom"/>
</dbReference>
<keyword evidence="1" id="KW-1133">Transmembrane helix</keyword>
<dbReference type="AlphaFoldDB" id="F8BUW2"/>
<dbReference type="EMBL" id="CP002826">
    <property type="protein sequence ID" value="AEI05911.1"/>
    <property type="molecule type" value="Genomic_DNA"/>
</dbReference>
<dbReference type="CDD" id="cd12915">
    <property type="entry name" value="PDC2_DGC_like"/>
    <property type="match status" value="1"/>
</dbReference>
<dbReference type="PROSITE" id="PS50887">
    <property type="entry name" value="GGDEF"/>
    <property type="match status" value="1"/>
</dbReference>
<dbReference type="HOGENOM" id="CLU_000445_70_44_5"/>
<feature type="transmembrane region" description="Helical" evidence="1">
    <location>
        <begin position="33"/>
        <end position="55"/>
    </location>
</feature>
<dbReference type="SUPFAM" id="SSF55073">
    <property type="entry name" value="Nucleotide cyclase"/>
    <property type="match status" value="1"/>
</dbReference>
<protein>
    <submittedName>
        <fullName evidence="4">GGDEF/EAL domain protein</fullName>
    </submittedName>
</protein>
<dbReference type="Gene3D" id="3.30.450.20">
    <property type="entry name" value="PAS domain"/>
    <property type="match status" value="3"/>
</dbReference>
<keyword evidence="1" id="KW-0472">Membrane</keyword>
<evidence type="ECO:0000313" key="5">
    <source>
        <dbReference type="Proteomes" id="UP000007730"/>
    </source>
</evidence>
<dbReference type="InterPro" id="IPR029787">
    <property type="entry name" value="Nucleotide_cyclase"/>
</dbReference>
<dbReference type="PANTHER" id="PTHR44757">
    <property type="entry name" value="DIGUANYLATE CYCLASE DGCP"/>
    <property type="match status" value="1"/>
</dbReference>
<proteinExistence type="predicted"/>
<evidence type="ECO:0000256" key="1">
    <source>
        <dbReference type="SAM" id="Phobius"/>
    </source>
</evidence>
<dbReference type="PATRIC" id="fig|504832.7.peg.1268"/>
<dbReference type="FunFam" id="3.20.20.450:FF:000001">
    <property type="entry name" value="Cyclic di-GMP phosphodiesterase yahA"/>
    <property type="match status" value="1"/>
</dbReference>
<dbReference type="SMART" id="SM00267">
    <property type="entry name" value="GGDEF"/>
    <property type="match status" value="1"/>
</dbReference>
<dbReference type="InterPro" id="IPR052155">
    <property type="entry name" value="Biofilm_reg_signaling"/>
</dbReference>
<dbReference type="SUPFAM" id="SSF141868">
    <property type="entry name" value="EAL domain-like"/>
    <property type="match status" value="1"/>
</dbReference>
<keyword evidence="5" id="KW-1185">Reference proteome</keyword>
<dbReference type="RefSeq" id="WP_013912949.1">
    <property type="nucleotide sequence ID" value="NC_011386.1"/>
</dbReference>
<feature type="domain" description="EAL" evidence="2">
    <location>
        <begin position="649"/>
        <end position="899"/>
    </location>
</feature>
<dbReference type="KEGG" id="ocg:OCA5_c11930"/>
<gene>
    <name evidence="4" type="ordered locus">OCA5_c11930</name>
</gene>
<dbReference type="CDD" id="cd12914">
    <property type="entry name" value="PDC1_DGC_like"/>
    <property type="match status" value="1"/>
</dbReference>
<dbReference type="Gene3D" id="3.20.20.450">
    <property type="entry name" value="EAL domain"/>
    <property type="match status" value="1"/>
</dbReference>
<dbReference type="InterPro" id="IPR054327">
    <property type="entry name" value="His-kinase-like_sensor"/>
</dbReference>
<dbReference type="OrthoDB" id="9814202at2"/>
<dbReference type="SUPFAM" id="SSF55785">
    <property type="entry name" value="PYP-like sensor domain (PAS domain)"/>
    <property type="match status" value="1"/>
</dbReference>
<dbReference type="CDD" id="cd01948">
    <property type="entry name" value="EAL"/>
    <property type="match status" value="1"/>
</dbReference>
<feature type="domain" description="GGDEF" evidence="3">
    <location>
        <begin position="507"/>
        <end position="640"/>
    </location>
</feature>
<dbReference type="InterPro" id="IPR000160">
    <property type="entry name" value="GGDEF_dom"/>
</dbReference>
<dbReference type="Pfam" id="PF00563">
    <property type="entry name" value="EAL"/>
    <property type="match status" value="1"/>
</dbReference>
<dbReference type="PROSITE" id="PS50883">
    <property type="entry name" value="EAL"/>
    <property type="match status" value="1"/>
</dbReference>
<reference evidence="4 5" key="1">
    <citation type="journal article" date="2011" name="J. Bacteriol.">
        <title>Complete genome sequences of the chemolithoautotrophic Oligotropha carboxidovorans strains OM4 and OM5.</title>
        <authorList>
            <person name="Volland S."/>
            <person name="Rachinger M."/>
            <person name="Strittmatter A."/>
            <person name="Daniel R."/>
            <person name="Gottschalk G."/>
            <person name="Meyer O."/>
        </authorList>
    </citation>
    <scope>NUCLEOTIDE SEQUENCE [LARGE SCALE GENOMIC DNA]</scope>
    <source>
        <strain evidence="5">ATCC 49405 / DSM 1227 / KCTC 32145 / OM5</strain>
    </source>
</reference>